<dbReference type="InterPro" id="IPR013525">
    <property type="entry name" value="ABC2_TM"/>
</dbReference>
<dbReference type="PANTHER" id="PTHR43229">
    <property type="entry name" value="NODULATION PROTEIN J"/>
    <property type="match status" value="1"/>
</dbReference>
<dbReference type="InterPro" id="IPR051784">
    <property type="entry name" value="Nod_factor_ABC_transporter"/>
</dbReference>
<evidence type="ECO:0000256" key="1">
    <source>
        <dbReference type="ARBA" id="ARBA00004141"/>
    </source>
</evidence>
<dbReference type="GO" id="GO:0140359">
    <property type="term" value="F:ABC-type transporter activity"/>
    <property type="evidence" value="ECO:0007669"/>
    <property type="project" value="InterPro"/>
</dbReference>
<name>A0A2T9X9M7_9CREN</name>
<comment type="caution">
    <text evidence="7">The sequence shown here is derived from an EMBL/GenBank/DDBJ whole genome shotgun (WGS) entry which is preliminary data.</text>
</comment>
<dbReference type="GO" id="GO:0016020">
    <property type="term" value="C:membrane"/>
    <property type="evidence" value="ECO:0007669"/>
    <property type="project" value="UniProtKB-SubCell"/>
</dbReference>
<evidence type="ECO:0000313" key="8">
    <source>
        <dbReference type="Proteomes" id="UP000245638"/>
    </source>
</evidence>
<keyword evidence="3 5" id="KW-1133">Transmembrane helix</keyword>
<feature type="transmembrane region" description="Helical" evidence="5">
    <location>
        <begin position="12"/>
        <end position="32"/>
    </location>
</feature>
<evidence type="ECO:0000256" key="3">
    <source>
        <dbReference type="ARBA" id="ARBA00022989"/>
    </source>
</evidence>
<dbReference type="Proteomes" id="UP000245638">
    <property type="component" value="Unassembled WGS sequence"/>
</dbReference>
<comment type="subcellular location">
    <subcellularLocation>
        <location evidence="1">Membrane</location>
        <topology evidence="1">Multi-pass membrane protein</topology>
    </subcellularLocation>
</comment>
<keyword evidence="2 5" id="KW-0812">Transmembrane</keyword>
<dbReference type="EMBL" id="QEFD01000066">
    <property type="protein sequence ID" value="PVU76794.1"/>
    <property type="molecule type" value="Genomic_DNA"/>
</dbReference>
<dbReference type="OMA" id="APVYYPI"/>
<organism evidence="7 8">
    <name type="scientific">Acidianus hospitalis</name>
    <dbReference type="NCBI Taxonomy" id="563177"/>
    <lineage>
        <taxon>Archaea</taxon>
        <taxon>Thermoproteota</taxon>
        <taxon>Thermoprotei</taxon>
        <taxon>Sulfolobales</taxon>
        <taxon>Sulfolobaceae</taxon>
        <taxon>Acidianus</taxon>
    </lineage>
</organism>
<dbReference type="PANTHER" id="PTHR43229:SF2">
    <property type="entry name" value="NODULATION PROTEIN J"/>
    <property type="match status" value="1"/>
</dbReference>
<protein>
    <submittedName>
        <fullName evidence="7">ABC transporter permease</fullName>
    </submittedName>
</protein>
<evidence type="ECO:0000256" key="2">
    <source>
        <dbReference type="ARBA" id="ARBA00022692"/>
    </source>
</evidence>
<evidence type="ECO:0000313" key="7">
    <source>
        <dbReference type="EMBL" id="PVU76794.1"/>
    </source>
</evidence>
<evidence type="ECO:0000256" key="5">
    <source>
        <dbReference type="SAM" id="Phobius"/>
    </source>
</evidence>
<feature type="transmembrane region" description="Helical" evidence="5">
    <location>
        <begin position="203"/>
        <end position="224"/>
    </location>
</feature>
<proteinExistence type="predicted"/>
<feature type="transmembrane region" description="Helical" evidence="5">
    <location>
        <begin position="38"/>
        <end position="58"/>
    </location>
</feature>
<gene>
    <name evidence="7" type="ORF">DDW13_02165</name>
</gene>
<feature type="domain" description="ABC-2 type transporter transmembrane" evidence="6">
    <location>
        <begin position="11"/>
        <end position="194"/>
    </location>
</feature>
<feature type="transmembrane region" description="Helical" evidence="5">
    <location>
        <begin position="119"/>
        <end position="142"/>
    </location>
</feature>
<accession>A0A2T9X9M7</accession>
<evidence type="ECO:0000256" key="4">
    <source>
        <dbReference type="ARBA" id="ARBA00023136"/>
    </source>
</evidence>
<reference evidence="7 8" key="1">
    <citation type="journal article" date="2015" name="Appl. Environ. Microbiol.">
        <title>Nanoarchaeota, Their Sulfolobales Host, and Nanoarchaeota Virus Distribution across Yellowstone National Park Hot Springs.</title>
        <authorList>
            <person name="Munson-McGee J.H."/>
            <person name="Field E.K."/>
            <person name="Bateson M."/>
            <person name="Rooney C."/>
            <person name="Stepanauskas R."/>
            <person name="Young M.J."/>
        </authorList>
    </citation>
    <scope>NUCLEOTIDE SEQUENCE [LARGE SCALE GENOMIC DNA]</scope>
    <source>
        <strain evidence="7">SCGC AC-742_N10</strain>
    </source>
</reference>
<dbReference type="Pfam" id="PF01061">
    <property type="entry name" value="ABC2_membrane"/>
    <property type="match status" value="1"/>
</dbReference>
<feature type="transmembrane region" description="Helical" evidence="5">
    <location>
        <begin position="148"/>
        <end position="167"/>
    </location>
</feature>
<dbReference type="RefSeq" id="WP_013776761.1">
    <property type="nucleotide sequence ID" value="NC_015518.1"/>
</dbReference>
<sequence>MDLKTIKAYIPSILFFSLFFPFGLLIMLGSVASAEFSTYVVVGTITFYISVSLINSVAQSIGAEREYGRFSLMISSGIPVQLYALAIAFSNGLQTILVSPIIILAGDLFLRIKPDCIPLLAITLILSIFLGSMIGEALAFAIKNYYAINQYSNILSFTLAFFAPVYYPPCSVPMPFRYLTFLEPTTYISRAIYYSYVGIPKETLIWDLGIVIFTLVLIILINYLHKRS</sequence>
<dbReference type="AlphaFoldDB" id="A0A2T9X9M7"/>
<evidence type="ECO:0000259" key="6">
    <source>
        <dbReference type="Pfam" id="PF01061"/>
    </source>
</evidence>
<keyword evidence="4 5" id="KW-0472">Membrane</keyword>